<evidence type="ECO:0000313" key="1">
    <source>
        <dbReference type="EMBL" id="MPC93799.1"/>
    </source>
</evidence>
<dbReference type="Proteomes" id="UP000324222">
    <property type="component" value="Unassembled WGS sequence"/>
</dbReference>
<sequence length="81" mass="8423">MHRVVGGGHGRIDAGGWHTGTSTRLSVLCPARQSRPPQLCRVSGAGRVLRDVYQACAGRVLVSTGVLEGGAGKAWLCAVLQ</sequence>
<gene>
    <name evidence="1" type="ORF">E2C01_088941</name>
</gene>
<dbReference type="EMBL" id="VSRR010096122">
    <property type="protein sequence ID" value="MPC93799.1"/>
    <property type="molecule type" value="Genomic_DNA"/>
</dbReference>
<keyword evidence="2" id="KW-1185">Reference proteome</keyword>
<proteinExistence type="predicted"/>
<accession>A0A5B7JFZ9</accession>
<organism evidence="1 2">
    <name type="scientific">Portunus trituberculatus</name>
    <name type="common">Swimming crab</name>
    <name type="synonym">Neptunus trituberculatus</name>
    <dbReference type="NCBI Taxonomy" id="210409"/>
    <lineage>
        <taxon>Eukaryota</taxon>
        <taxon>Metazoa</taxon>
        <taxon>Ecdysozoa</taxon>
        <taxon>Arthropoda</taxon>
        <taxon>Crustacea</taxon>
        <taxon>Multicrustacea</taxon>
        <taxon>Malacostraca</taxon>
        <taxon>Eumalacostraca</taxon>
        <taxon>Eucarida</taxon>
        <taxon>Decapoda</taxon>
        <taxon>Pleocyemata</taxon>
        <taxon>Brachyura</taxon>
        <taxon>Eubrachyura</taxon>
        <taxon>Portunoidea</taxon>
        <taxon>Portunidae</taxon>
        <taxon>Portuninae</taxon>
        <taxon>Portunus</taxon>
    </lineage>
</organism>
<evidence type="ECO:0000313" key="2">
    <source>
        <dbReference type="Proteomes" id="UP000324222"/>
    </source>
</evidence>
<protein>
    <submittedName>
        <fullName evidence="1">Uncharacterized protein</fullName>
    </submittedName>
</protein>
<reference evidence="1 2" key="1">
    <citation type="submission" date="2019-05" db="EMBL/GenBank/DDBJ databases">
        <title>Another draft genome of Portunus trituberculatus and its Hox gene families provides insights of decapod evolution.</title>
        <authorList>
            <person name="Jeong J.-H."/>
            <person name="Song I."/>
            <person name="Kim S."/>
            <person name="Choi T."/>
            <person name="Kim D."/>
            <person name="Ryu S."/>
            <person name="Kim W."/>
        </authorList>
    </citation>
    <scope>NUCLEOTIDE SEQUENCE [LARGE SCALE GENOMIC DNA]</scope>
    <source>
        <tissue evidence="1">Muscle</tissue>
    </source>
</reference>
<comment type="caution">
    <text evidence="1">The sequence shown here is derived from an EMBL/GenBank/DDBJ whole genome shotgun (WGS) entry which is preliminary data.</text>
</comment>
<dbReference type="AlphaFoldDB" id="A0A5B7JFZ9"/>
<name>A0A5B7JFZ9_PORTR</name>